<protein>
    <submittedName>
        <fullName evidence="4">Ankyrin repeat-containing protein</fullName>
    </submittedName>
</protein>
<keyword evidence="5" id="KW-1185">Reference proteome</keyword>
<name>A0A2U1LY61_ARTAN</name>
<dbReference type="OrthoDB" id="10040922at2759"/>
<dbReference type="Pfam" id="PF13962">
    <property type="entry name" value="PGG"/>
    <property type="match status" value="1"/>
</dbReference>
<dbReference type="InterPro" id="IPR026961">
    <property type="entry name" value="PGG_dom"/>
</dbReference>
<accession>A0A2U1LY61</accession>
<dbReference type="STRING" id="35608.A0A2U1LY61"/>
<gene>
    <name evidence="4" type="ORF">CTI12_AA409250</name>
</gene>
<feature type="chain" id="PRO_5015644738" evidence="2">
    <location>
        <begin position="24"/>
        <end position="149"/>
    </location>
</feature>
<feature type="transmembrane region" description="Helical" evidence="1">
    <location>
        <begin position="84"/>
        <end position="108"/>
    </location>
</feature>
<feature type="signal peptide" evidence="2">
    <location>
        <begin position="1"/>
        <end position="23"/>
    </location>
</feature>
<dbReference type="AlphaFoldDB" id="A0A2U1LY61"/>
<sequence>MTKFGDSLVVVTTLIATASFAAAFTVPGGFDGNEGSKQGMPILLRKAAYKALVVLNALAFSCSCCEGTGYIAALQYTLTGNAMVAMASAFITGTYVILAPSLAFAISLCATCKLVFERFGIGVKAEVRVKAVHLHQLRRGINIVSVLLE</sequence>
<dbReference type="PANTHER" id="PTHR24177:SF463">
    <property type="entry name" value="OS09G0331600 PROTEIN"/>
    <property type="match status" value="1"/>
</dbReference>
<evidence type="ECO:0000256" key="1">
    <source>
        <dbReference type="SAM" id="Phobius"/>
    </source>
</evidence>
<evidence type="ECO:0000256" key="2">
    <source>
        <dbReference type="SAM" id="SignalP"/>
    </source>
</evidence>
<feature type="domain" description="PGG" evidence="3">
    <location>
        <begin position="5"/>
        <end position="95"/>
    </location>
</feature>
<keyword evidence="2" id="KW-0732">Signal</keyword>
<keyword evidence="1" id="KW-1133">Transmembrane helix</keyword>
<evidence type="ECO:0000259" key="3">
    <source>
        <dbReference type="Pfam" id="PF13962"/>
    </source>
</evidence>
<keyword evidence="1" id="KW-0472">Membrane</keyword>
<reference evidence="4 5" key="1">
    <citation type="journal article" date="2018" name="Mol. Plant">
        <title>The genome of Artemisia annua provides insight into the evolution of Asteraceae family and artemisinin biosynthesis.</title>
        <authorList>
            <person name="Shen Q."/>
            <person name="Zhang L."/>
            <person name="Liao Z."/>
            <person name="Wang S."/>
            <person name="Yan T."/>
            <person name="Shi P."/>
            <person name="Liu M."/>
            <person name="Fu X."/>
            <person name="Pan Q."/>
            <person name="Wang Y."/>
            <person name="Lv Z."/>
            <person name="Lu X."/>
            <person name="Zhang F."/>
            <person name="Jiang W."/>
            <person name="Ma Y."/>
            <person name="Chen M."/>
            <person name="Hao X."/>
            <person name="Li L."/>
            <person name="Tang Y."/>
            <person name="Lv G."/>
            <person name="Zhou Y."/>
            <person name="Sun X."/>
            <person name="Brodelius P.E."/>
            <person name="Rose J.K.C."/>
            <person name="Tang K."/>
        </authorList>
    </citation>
    <scope>NUCLEOTIDE SEQUENCE [LARGE SCALE GENOMIC DNA]</scope>
    <source>
        <strain evidence="5">cv. Huhao1</strain>
        <tissue evidence="4">Leaf</tissue>
    </source>
</reference>
<feature type="transmembrane region" description="Helical" evidence="1">
    <location>
        <begin position="47"/>
        <end position="72"/>
    </location>
</feature>
<dbReference type="PANTHER" id="PTHR24177">
    <property type="entry name" value="CASKIN"/>
    <property type="match status" value="1"/>
</dbReference>
<evidence type="ECO:0000313" key="4">
    <source>
        <dbReference type="EMBL" id="PWA53939.1"/>
    </source>
</evidence>
<proteinExistence type="predicted"/>
<keyword evidence="1" id="KW-0812">Transmembrane</keyword>
<comment type="caution">
    <text evidence="4">The sequence shown here is derived from an EMBL/GenBank/DDBJ whole genome shotgun (WGS) entry which is preliminary data.</text>
</comment>
<evidence type="ECO:0000313" key="5">
    <source>
        <dbReference type="Proteomes" id="UP000245207"/>
    </source>
</evidence>
<dbReference type="GO" id="GO:0016020">
    <property type="term" value="C:membrane"/>
    <property type="evidence" value="ECO:0007669"/>
    <property type="project" value="TreeGrafter"/>
</dbReference>
<dbReference type="Proteomes" id="UP000245207">
    <property type="component" value="Unassembled WGS sequence"/>
</dbReference>
<dbReference type="EMBL" id="PKPP01007246">
    <property type="protein sequence ID" value="PWA53939.1"/>
    <property type="molecule type" value="Genomic_DNA"/>
</dbReference>
<organism evidence="4 5">
    <name type="scientific">Artemisia annua</name>
    <name type="common">Sweet wormwood</name>
    <dbReference type="NCBI Taxonomy" id="35608"/>
    <lineage>
        <taxon>Eukaryota</taxon>
        <taxon>Viridiplantae</taxon>
        <taxon>Streptophyta</taxon>
        <taxon>Embryophyta</taxon>
        <taxon>Tracheophyta</taxon>
        <taxon>Spermatophyta</taxon>
        <taxon>Magnoliopsida</taxon>
        <taxon>eudicotyledons</taxon>
        <taxon>Gunneridae</taxon>
        <taxon>Pentapetalae</taxon>
        <taxon>asterids</taxon>
        <taxon>campanulids</taxon>
        <taxon>Asterales</taxon>
        <taxon>Asteraceae</taxon>
        <taxon>Asteroideae</taxon>
        <taxon>Anthemideae</taxon>
        <taxon>Artemisiinae</taxon>
        <taxon>Artemisia</taxon>
    </lineage>
</organism>